<comment type="function">
    <text evidence="15 16 17">Catalyzes the oxidation of 3-carboxy-2-hydroxy-4-methylpentanoate (3-isopropylmalate) to 3-carboxy-4-methyl-2-oxopentanoate. The product decarboxylates to 4-methyl-2 oxopentanoate.</text>
</comment>
<feature type="binding site" evidence="16">
    <location>
        <position position="135"/>
    </location>
    <ligand>
        <name>substrate</name>
    </ligand>
</feature>
<evidence type="ECO:0000256" key="14">
    <source>
        <dbReference type="ARBA" id="ARBA00023304"/>
    </source>
</evidence>
<organism evidence="19 20">
    <name type="scientific">Natribacillus halophilus</name>
    <dbReference type="NCBI Taxonomy" id="549003"/>
    <lineage>
        <taxon>Bacteria</taxon>
        <taxon>Bacillati</taxon>
        <taxon>Bacillota</taxon>
        <taxon>Bacilli</taxon>
        <taxon>Bacillales</taxon>
        <taxon>Bacillaceae</taxon>
        <taxon>Natribacillus</taxon>
    </lineage>
</organism>
<keyword evidence="10 16" id="KW-0479">Metal-binding</keyword>
<feature type="binding site" evidence="16">
    <location>
        <begin position="282"/>
        <end position="294"/>
    </location>
    <ligand>
        <name>NAD(+)</name>
        <dbReference type="ChEBI" id="CHEBI:57540"/>
    </ligand>
</feature>
<dbReference type="GO" id="GO:0009098">
    <property type="term" value="P:L-leucine biosynthetic process"/>
    <property type="evidence" value="ECO:0007669"/>
    <property type="project" value="UniProtKB-UniRule"/>
</dbReference>
<evidence type="ECO:0000256" key="13">
    <source>
        <dbReference type="ARBA" id="ARBA00023027"/>
    </source>
</evidence>
<accession>A0A1G8LSW3</accession>
<dbReference type="GO" id="GO:0003862">
    <property type="term" value="F:3-isopropylmalate dehydrogenase activity"/>
    <property type="evidence" value="ECO:0007669"/>
    <property type="project" value="UniProtKB-UniRule"/>
</dbReference>
<evidence type="ECO:0000313" key="20">
    <source>
        <dbReference type="Proteomes" id="UP000198853"/>
    </source>
</evidence>
<dbReference type="EMBL" id="FNEN01000003">
    <property type="protein sequence ID" value="SDI58801.1"/>
    <property type="molecule type" value="Genomic_DNA"/>
</dbReference>
<dbReference type="RefSeq" id="WP_090396866.1">
    <property type="nucleotide sequence ID" value="NZ_FNEN01000003.1"/>
</dbReference>
<keyword evidence="20" id="KW-1185">Reference proteome</keyword>
<dbReference type="GO" id="GO:0000287">
    <property type="term" value="F:magnesium ion binding"/>
    <property type="evidence" value="ECO:0007669"/>
    <property type="project" value="InterPro"/>
</dbReference>
<evidence type="ECO:0000256" key="16">
    <source>
        <dbReference type="HAMAP-Rule" id="MF_01033"/>
    </source>
</evidence>
<dbReference type="AlphaFoldDB" id="A0A1G8LSW3"/>
<feature type="binding site" evidence="16">
    <location>
        <position position="224"/>
    </location>
    <ligand>
        <name>substrate</name>
    </ligand>
</feature>
<keyword evidence="7 16" id="KW-0432">Leucine biosynthesis</keyword>
<evidence type="ECO:0000256" key="1">
    <source>
        <dbReference type="ARBA" id="ARBA00000624"/>
    </source>
</evidence>
<keyword evidence="8 16" id="KW-0963">Cytoplasm</keyword>
<dbReference type="InterPro" id="IPR024084">
    <property type="entry name" value="IsoPropMal-DH-like_dom"/>
</dbReference>
<name>A0A1G8LSW3_9BACI</name>
<dbReference type="PANTHER" id="PTHR42979:SF1">
    <property type="entry name" value="3-ISOPROPYLMALATE DEHYDROGENASE"/>
    <property type="match status" value="1"/>
</dbReference>
<feature type="binding site" evidence="16">
    <location>
        <position position="252"/>
    </location>
    <ligand>
        <name>Mg(2+)</name>
        <dbReference type="ChEBI" id="CHEBI:18420"/>
    </ligand>
</feature>
<feature type="domain" description="Isopropylmalate dehydrogenase-like" evidence="18">
    <location>
        <begin position="5"/>
        <end position="352"/>
    </location>
</feature>
<dbReference type="Gene3D" id="3.40.718.10">
    <property type="entry name" value="Isopropylmalate Dehydrogenase"/>
    <property type="match status" value="1"/>
</dbReference>
<sequence length="357" mass="38545">MTKKTIAVLPGDGIGPEVTRAAIQVLESIGRLYDHEFVFREGLIGGSAIDEKGDPLPLETREISAESDGILLGAVGGPEWDHLPGDQRPEQGLLGIRKMLDLYANLRPVKAYEALIDASPLKTDIVAGVDFMIVRELTGGLYFGEPKKRETIDGEEQAIDTLAYKQSEIKRIAERAFEAARVREGKVLSVDKANVLESSRLWRETVTECAETYPDITLEHMLVDNAAMQLIAQPTAFDVIVTENTFGDILSDEASMLTGSLGLLPSASLGATGIGLYEPVHGSAPDIAGKNRANPLAAIASAAMMLKYGLQMEEEATRIENALEKVLEAGYRTADITESTQAVTTTEMTEAVVKALE</sequence>
<keyword evidence="12 16" id="KW-0560">Oxidoreductase</keyword>
<evidence type="ECO:0000256" key="9">
    <source>
        <dbReference type="ARBA" id="ARBA00022605"/>
    </source>
</evidence>
<evidence type="ECO:0000256" key="2">
    <source>
        <dbReference type="ARBA" id="ARBA00001936"/>
    </source>
</evidence>
<dbReference type="InterPro" id="IPR019818">
    <property type="entry name" value="IsoCit/isopropylmalate_DH_CS"/>
</dbReference>
<comment type="cofactor">
    <cofactor evidence="16 17">
        <name>Mg(2+)</name>
        <dbReference type="ChEBI" id="CHEBI:18420"/>
    </cofactor>
    <cofactor evidence="16 17">
        <name>Mn(2+)</name>
        <dbReference type="ChEBI" id="CHEBI:29035"/>
    </cofactor>
    <text evidence="16 17">Binds 1 Mg(2+) or Mn(2+) ion per subunit.</text>
</comment>
<gene>
    <name evidence="16" type="primary">leuB</name>
    <name evidence="19" type="ORF">SAMN04488123_103261</name>
</gene>
<dbReference type="FunFam" id="3.40.718.10:FF:000028">
    <property type="entry name" value="3-isopropylmalate dehydrogenase"/>
    <property type="match status" value="1"/>
</dbReference>
<keyword evidence="16" id="KW-0464">Manganese</keyword>
<dbReference type="PROSITE" id="PS00470">
    <property type="entry name" value="IDH_IMDH"/>
    <property type="match status" value="1"/>
</dbReference>
<evidence type="ECO:0000256" key="5">
    <source>
        <dbReference type="ARBA" id="ARBA00008319"/>
    </source>
</evidence>
<dbReference type="UniPathway" id="UPA00048">
    <property type="reaction ID" value="UER00072"/>
</dbReference>
<dbReference type="HAMAP" id="MF_01033">
    <property type="entry name" value="LeuB_type1"/>
    <property type="match status" value="1"/>
</dbReference>
<feature type="binding site" evidence="16">
    <location>
        <position position="107"/>
    </location>
    <ligand>
        <name>substrate</name>
    </ligand>
</feature>
<evidence type="ECO:0000256" key="15">
    <source>
        <dbReference type="ARBA" id="ARBA00023577"/>
    </source>
</evidence>
<evidence type="ECO:0000256" key="12">
    <source>
        <dbReference type="ARBA" id="ARBA00023002"/>
    </source>
</evidence>
<protein>
    <recommendedName>
        <fullName evidence="16">3-isopropylmalate dehydrogenase</fullName>
        <ecNumber evidence="16">1.1.1.85</ecNumber>
    </recommendedName>
    <alternativeName>
        <fullName evidence="16">3-IPM-DH</fullName>
    </alternativeName>
    <alternativeName>
        <fullName evidence="16">Beta-IPM dehydrogenase</fullName>
        <shortName evidence="16">IMDH</shortName>
    </alternativeName>
</protein>
<feature type="binding site" evidence="16">
    <location>
        <position position="248"/>
    </location>
    <ligand>
        <name>Mg(2+)</name>
        <dbReference type="ChEBI" id="CHEBI:18420"/>
    </ligand>
</feature>
<dbReference type="Proteomes" id="UP000198853">
    <property type="component" value="Unassembled WGS sequence"/>
</dbReference>
<evidence type="ECO:0000259" key="18">
    <source>
        <dbReference type="SMART" id="SM01329"/>
    </source>
</evidence>
<evidence type="ECO:0000256" key="17">
    <source>
        <dbReference type="RuleBase" id="RU004445"/>
    </source>
</evidence>
<feature type="binding site" evidence="16">
    <location>
        <begin position="77"/>
        <end position="90"/>
    </location>
    <ligand>
        <name>NAD(+)</name>
        <dbReference type="ChEBI" id="CHEBI:57540"/>
    </ligand>
</feature>
<evidence type="ECO:0000256" key="6">
    <source>
        <dbReference type="ARBA" id="ARBA00011738"/>
    </source>
</evidence>
<feature type="binding site" evidence="16">
    <location>
        <position position="97"/>
    </location>
    <ligand>
        <name>substrate</name>
    </ligand>
</feature>
<comment type="catalytic activity">
    <reaction evidence="1 16 17">
        <text>(2R,3S)-3-isopropylmalate + NAD(+) = 4-methyl-2-oxopentanoate + CO2 + NADH</text>
        <dbReference type="Rhea" id="RHEA:32271"/>
        <dbReference type="ChEBI" id="CHEBI:16526"/>
        <dbReference type="ChEBI" id="CHEBI:17865"/>
        <dbReference type="ChEBI" id="CHEBI:35121"/>
        <dbReference type="ChEBI" id="CHEBI:57540"/>
        <dbReference type="ChEBI" id="CHEBI:57945"/>
        <dbReference type="EC" id="1.1.1.85"/>
    </reaction>
</comment>
<feature type="binding site" evidence="16">
    <location>
        <position position="224"/>
    </location>
    <ligand>
        <name>Mg(2+)</name>
        <dbReference type="ChEBI" id="CHEBI:18420"/>
    </ligand>
</feature>
<reference evidence="19 20" key="1">
    <citation type="submission" date="2016-10" db="EMBL/GenBank/DDBJ databases">
        <authorList>
            <person name="de Groot N.N."/>
        </authorList>
    </citation>
    <scope>NUCLEOTIDE SEQUENCE [LARGE SCALE GENOMIC DNA]</scope>
    <source>
        <strain evidence="19 20">DSM 21771</strain>
    </source>
</reference>
<evidence type="ECO:0000256" key="3">
    <source>
        <dbReference type="ARBA" id="ARBA00004496"/>
    </source>
</evidence>
<evidence type="ECO:0000313" key="19">
    <source>
        <dbReference type="EMBL" id="SDI58801.1"/>
    </source>
</evidence>
<comment type="cofactor">
    <cofactor evidence="2">
        <name>Mn(2+)</name>
        <dbReference type="ChEBI" id="CHEBI:29035"/>
    </cofactor>
</comment>
<keyword evidence="9 16" id="KW-0028">Amino-acid biosynthesis</keyword>
<dbReference type="GO" id="GO:0051287">
    <property type="term" value="F:NAD binding"/>
    <property type="evidence" value="ECO:0007669"/>
    <property type="project" value="InterPro"/>
</dbReference>
<dbReference type="EC" id="1.1.1.85" evidence="16"/>
<feature type="site" description="Important for catalysis" evidence="16">
    <location>
        <position position="192"/>
    </location>
</feature>
<dbReference type="GO" id="GO:0005829">
    <property type="term" value="C:cytosol"/>
    <property type="evidence" value="ECO:0007669"/>
    <property type="project" value="TreeGrafter"/>
</dbReference>
<dbReference type="SUPFAM" id="SSF53659">
    <property type="entry name" value="Isocitrate/Isopropylmalate dehydrogenase-like"/>
    <property type="match status" value="1"/>
</dbReference>
<proteinExistence type="inferred from homology"/>
<evidence type="ECO:0000256" key="8">
    <source>
        <dbReference type="ARBA" id="ARBA00022490"/>
    </source>
</evidence>
<keyword evidence="11 16" id="KW-0460">Magnesium</keyword>
<comment type="subunit">
    <text evidence="6 16 17">Homodimer.</text>
</comment>
<dbReference type="PANTHER" id="PTHR42979">
    <property type="entry name" value="3-ISOPROPYLMALATE DEHYDROGENASE"/>
    <property type="match status" value="1"/>
</dbReference>
<dbReference type="NCBIfam" id="TIGR00169">
    <property type="entry name" value="leuB"/>
    <property type="match status" value="1"/>
</dbReference>
<comment type="subcellular location">
    <subcellularLocation>
        <location evidence="3 16">Cytoplasm</location>
    </subcellularLocation>
</comment>
<feature type="site" description="Important for catalysis" evidence="16">
    <location>
        <position position="142"/>
    </location>
</feature>
<evidence type="ECO:0000256" key="10">
    <source>
        <dbReference type="ARBA" id="ARBA00022723"/>
    </source>
</evidence>
<comment type="similarity">
    <text evidence="5 16">Belongs to the isocitrate and isopropylmalate dehydrogenases family. LeuB type 1 subfamily.</text>
</comment>
<comment type="pathway">
    <text evidence="4 16 17">Amino-acid biosynthesis; L-leucine biosynthesis; L-leucine from 3-methyl-2-oxobutanoate: step 3/4.</text>
</comment>
<dbReference type="Pfam" id="PF00180">
    <property type="entry name" value="Iso_dh"/>
    <property type="match status" value="1"/>
</dbReference>
<dbReference type="SMART" id="SM01329">
    <property type="entry name" value="Iso_dh"/>
    <property type="match status" value="1"/>
</dbReference>
<keyword evidence="14 16" id="KW-0100">Branched-chain amino acid biosynthesis</keyword>
<keyword evidence="13 16" id="KW-0520">NAD</keyword>
<evidence type="ECO:0000256" key="7">
    <source>
        <dbReference type="ARBA" id="ARBA00022430"/>
    </source>
</evidence>
<dbReference type="OrthoDB" id="9806254at2"/>
<dbReference type="InterPro" id="IPR004429">
    <property type="entry name" value="Isopropylmalate_DH"/>
</dbReference>
<evidence type="ECO:0000256" key="11">
    <source>
        <dbReference type="ARBA" id="ARBA00022842"/>
    </source>
</evidence>
<evidence type="ECO:0000256" key="4">
    <source>
        <dbReference type="ARBA" id="ARBA00004762"/>
    </source>
</evidence>